<reference evidence="3 4" key="1">
    <citation type="submission" date="2024-04" db="EMBL/GenBank/DDBJ databases">
        <title>Genome assembly C_amara_ONT_v2.</title>
        <authorList>
            <person name="Yant L."/>
            <person name="Moore C."/>
            <person name="Slenker M."/>
        </authorList>
    </citation>
    <scope>NUCLEOTIDE SEQUENCE [LARGE SCALE GENOMIC DNA]</scope>
    <source>
        <tissue evidence="3">Leaf</tissue>
    </source>
</reference>
<proteinExistence type="predicted"/>
<dbReference type="Proteomes" id="UP001558713">
    <property type="component" value="Unassembled WGS sequence"/>
</dbReference>
<keyword evidence="1" id="KW-0677">Repeat</keyword>
<evidence type="ECO:0000313" key="4">
    <source>
        <dbReference type="Proteomes" id="UP001558713"/>
    </source>
</evidence>
<dbReference type="PANTHER" id="PTHR47926">
    <property type="entry name" value="PENTATRICOPEPTIDE REPEAT-CONTAINING PROTEIN"/>
    <property type="match status" value="1"/>
</dbReference>
<dbReference type="InterPro" id="IPR002885">
    <property type="entry name" value="PPR_rpt"/>
</dbReference>
<protein>
    <submittedName>
        <fullName evidence="3">Pentatricopeptide repeat-containing protein</fullName>
    </submittedName>
</protein>
<name>A0ABD1C8W2_CARAN</name>
<dbReference type="Gene3D" id="1.25.40.10">
    <property type="entry name" value="Tetratricopeptide repeat domain"/>
    <property type="match status" value="1"/>
</dbReference>
<accession>A0ABD1C8W2</accession>
<dbReference type="AlphaFoldDB" id="A0ABD1C8W2"/>
<evidence type="ECO:0000256" key="1">
    <source>
        <dbReference type="ARBA" id="ARBA00022737"/>
    </source>
</evidence>
<evidence type="ECO:0000313" key="3">
    <source>
        <dbReference type="EMBL" id="KAL1225914.1"/>
    </source>
</evidence>
<evidence type="ECO:0000256" key="2">
    <source>
        <dbReference type="PROSITE-ProRule" id="PRU00708"/>
    </source>
</evidence>
<dbReference type="Pfam" id="PF13041">
    <property type="entry name" value="PPR_2"/>
    <property type="match status" value="1"/>
</dbReference>
<dbReference type="EMBL" id="JBANAX010000016">
    <property type="protein sequence ID" value="KAL1225914.1"/>
    <property type="molecule type" value="Genomic_DNA"/>
</dbReference>
<gene>
    <name evidence="3" type="ORF">V5N11_019598</name>
</gene>
<organism evidence="3 4">
    <name type="scientific">Cardamine amara subsp. amara</name>
    <dbReference type="NCBI Taxonomy" id="228776"/>
    <lineage>
        <taxon>Eukaryota</taxon>
        <taxon>Viridiplantae</taxon>
        <taxon>Streptophyta</taxon>
        <taxon>Embryophyta</taxon>
        <taxon>Tracheophyta</taxon>
        <taxon>Spermatophyta</taxon>
        <taxon>Magnoliopsida</taxon>
        <taxon>eudicotyledons</taxon>
        <taxon>Gunneridae</taxon>
        <taxon>Pentapetalae</taxon>
        <taxon>rosids</taxon>
        <taxon>malvids</taxon>
        <taxon>Brassicales</taxon>
        <taxon>Brassicaceae</taxon>
        <taxon>Cardamineae</taxon>
        <taxon>Cardamine</taxon>
    </lineage>
</organism>
<dbReference type="NCBIfam" id="TIGR00756">
    <property type="entry name" value="PPR"/>
    <property type="match status" value="1"/>
</dbReference>
<dbReference type="PROSITE" id="PS51375">
    <property type="entry name" value="PPR"/>
    <property type="match status" value="1"/>
</dbReference>
<dbReference type="InterPro" id="IPR046960">
    <property type="entry name" value="PPR_At4g14850-like_plant"/>
</dbReference>
<sequence length="100" mass="11019">MKLSSLLSVISACANLGTLDKAKWVDFDASRDVFEKMPMRNVVSWSSMINAFSMYGEASDALMLFARMKQENVEPNEVTFVGGLYGCSHSGLLVEEGKND</sequence>
<feature type="repeat" description="PPR" evidence="2">
    <location>
        <begin position="41"/>
        <end position="75"/>
    </location>
</feature>
<comment type="caution">
    <text evidence="3">The sequence shown here is derived from an EMBL/GenBank/DDBJ whole genome shotgun (WGS) entry which is preliminary data.</text>
</comment>
<keyword evidence="4" id="KW-1185">Reference proteome</keyword>
<dbReference type="InterPro" id="IPR011990">
    <property type="entry name" value="TPR-like_helical_dom_sf"/>
</dbReference>